<dbReference type="RefSeq" id="WP_248434636.1">
    <property type="nucleotide sequence ID" value="NZ_CP096205.1"/>
</dbReference>
<dbReference type="Pfam" id="PF02311">
    <property type="entry name" value="AraC_binding"/>
    <property type="match status" value="1"/>
</dbReference>
<dbReference type="InterPro" id="IPR003313">
    <property type="entry name" value="AraC-bd"/>
</dbReference>
<name>A0ABY4KJ76_9FLAO</name>
<feature type="domain" description="HTH araC/xylS-type" evidence="4">
    <location>
        <begin position="187"/>
        <end position="285"/>
    </location>
</feature>
<dbReference type="PROSITE" id="PS01124">
    <property type="entry name" value="HTH_ARAC_FAMILY_2"/>
    <property type="match status" value="1"/>
</dbReference>
<dbReference type="PANTHER" id="PTHR43280:SF32">
    <property type="entry name" value="TRANSCRIPTIONAL REGULATORY PROTEIN"/>
    <property type="match status" value="1"/>
</dbReference>
<dbReference type="Gene3D" id="1.10.10.60">
    <property type="entry name" value="Homeodomain-like"/>
    <property type="match status" value="1"/>
</dbReference>
<dbReference type="InterPro" id="IPR014710">
    <property type="entry name" value="RmlC-like_jellyroll"/>
</dbReference>
<keyword evidence="6" id="KW-1185">Reference proteome</keyword>
<reference evidence="5" key="1">
    <citation type="submission" date="2022-04" db="EMBL/GenBank/DDBJ databases">
        <title>Consumption of N2O by Flavobacterium azooxidireducens sp. nov. isolated from Decomposing Leaf Litter of Phragmites australis (Cav.).</title>
        <authorList>
            <person name="Behrendt U."/>
            <person name="Spanner T."/>
            <person name="Augustin J."/>
            <person name="Horn M.A."/>
            <person name="Kolb S."/>
            <person name="Ulrich A."/>
        </authorList>
    </citation>
    <scope>NUCLEOTIDE SEQUENCE</scope>
    <source>
        <strain evidence="5">IGB 4-14</strain>
    </source>
</reference>
<dbReference type="SUPFAM" id="SSF46689">
    <property type="entry name" value="Homeodomain-like"/>
    <property type="match status" value="1"/>
</dbReference>
<sequence>MEKLPIYKINKFNCESSENDLYINDFKTHLIKNLFIEKLHSHNFYLLVFFTKGSGLHSIDFNQYEIKPGSVYLLNPGQIHSWQLSEDIDGYIVFYSQEVYNLYFGKKKIEDYPFFSSLRNSPEIVLNNQQMSEIIPYFELLINENNQKDFKKTDKLLNLIDIIHIELARIYSFSANHDIHSYHLKIKELEELVAQHYKHHKSPSFYADKMNITLKHLNRICKNILNTTVTDFIYGKIILESKRLLATQKQTISEVADVMGFENHSYFTIVFKKYTGVTPQQFKKGISVY</sequence>
<keyword evidence="2" id="KW-0238">DNA-binding</keyword>
<dbReference type="PRINTS" id="PR00032">
    <property type="entry name" value="HTHARAC"/>
</dbReference>
<keyword evidence="1" id="KW-0805">Transcription regulation</keyword>
<evidence type="ECO:0000256" key="2">
    <source>
        <dbReference type="ARBA" id="ARBA00023125"/>
    </source>
</evidence>
<evidence type="ECO:0000259" key="4">
    <source>
        <dbReference type="PROSITE" id="PS01124"/>
    </source>
</evidence>
<dbReference type="InterPro" id="IPR009057">
    <property type="entry name" value="Homeodomain-like_sf"/>
</dbReference>
<proteinExistence type="predicted"/>
<dbReference type="EMBL" id="CP096205">
    <property type="protein sequence ID" value="UPQ79477.1"/>
    <property type="molecule type" value="Genomic_DNA"/>
</dbReference>
<keyword evidence="3" id="KW-0804">Transcription</keyword>
<dbReference type="PANTHER" id="PTHR43280">
    <property type="entry name" value="ARAC-FAMILY TRANSCRIPTIONAL REGULATOR"/>
    <property type="match status" value="1"/>
</dbReference>
<protein>
    <submittedName>
        <fullName evidence="5">AraC family transcriptional regulator</fullName>
    </submittedName>
</protein>
<gene>
    <name evidence="5" type="ORF">M0M57_01245</name>
</gene>
<evidence type="ECO:0000256" key="1">
    <source>
        <dbReference type="ARBA" id="ARBA00023015"/>
    </source>
</evidence>
<dbReference type="InterPro" id="IPR020449">
    <property type="entry name" value="Tscrpt_reg_AraC-type_HTH"/>
</dbReference>
<evidence type="ECO:0000313" key="5">
    <source>
        <dbReference type="EMBL" id="UPQ79477.1"/>
    </source>
</evidence>
<evidence type="ECO:0000256" key="3">
    <source>
        <dbReference type="ARBA" id="ARBA00023163"/>
    </source>
</evidence>
<dbReference type="InterPro" id="IPR018060">
    <property type="entry name" value="HTH_AraC"/>
</dbReference>
<organism evidence="5 6">
    <name type="scientific">Flavobacterium azooxidireducens</name>
    <dbReference type="NCBI Taxonomy" id="1871076"/>
    <lineage>
        <taxon>Bacteria</taxon>
        <taxon>Pseudomonadati</taxon>
        <taxon>Bacteroidota</taxon>
        <taxon>Flavobacteriia</taxon>
        <taxon>Flavobacteriales</taxon>
        <taxon>Flavobacteriaceae</taxon>
        <taxon>Flavobacterium</taxon>
    </lineage>
</organism>
<dbReference type="Pfam" id="PF12833">
    <property type="entry name" value="HTH_18"/>
    <property type="match status" value="1"/>
</dbReference>
<dbReference type="InterPro" id="IPR037923">
    <property type="entry name" value="HTH-like"/>
</dbReference>
<evidence type="ECO:0000313" key="6">
    <source>
        <dbReference type="Proteomes" id="UP000830583"/>
    </source>
</evidence>
<dbReference type="SMART" id="SM00342">
    <property type="entry name" value="HTH_ARAC"/>
    <property type="match status" value="1"/>
</dbReference>
<dbReference type="Gene3D" id="2.60.120.10">
    <property type="entry name" value="Jelly Rolls"/>
    <property type="match status" value="1"/>
</dbReference>
<dbReference type="SUPFAM" id="SSF51215">
    <property type="entry name" value="Regulatory protein AraC"/>
    <property type="match status" value="1"/>
</dbReference>
<accession>A0ABY4KJ76</accession>
<dbReference type="Proteomes" id="UP000830583">
    <property type="component" value="Chromosome"/>
</dbReference>